<dbReference type="EMBL" id="JROU02002034">
    <property type="protein sequence ID" value="OEH74458.1"/>
    <property type="molecule type" value="Genomic_DNA"/>
</dbReference>
<feature type="domain" description="2Fe-2S ferredoxin-type" evidence="7">
    <location>
        <begin position="98"/>
        <end position="136"/>
    </location>
</feature>
<evidence type="ECO:0000256" key="6">
    <source>
        <dbReference type="ARBA" id="ARBA00034078"/>
    </source>
</evidence>
<sequence length="158" mass="17015">MLGRLPQYRRALSLQVSFFCKTGSCREAQLLLPAGAASAPLKLTYLQQRCASHKTEVTESAKRPPCAASEAEAQQESPSIVIFVSPDEKMQLPCSYRPGTTLLSVAFENGIDMEGACGGRCGCSTCHVILSPKDFEKFPEAEVEETDLLEVAPGSEAT</sequence>
<dbReference type="PANTHER" id="PTHR23426:SF65">
    <property type="entry name" value="FERREDOXIN-2, MITOCHONDRIAL"/>
    <property type="match status" value="1"/>
</dbReference>
<keyword evidence="3" id="KW-0479">Metal-binding</keyword>
<evidence type="ECO:0000256" key="3">
    <source>
        <dbReference type="ARBA" id="ARBA00022723"/>
    </source>
</evidence>
<dbReference type="Gene3D" id="3.10.20.30">
    <property type="match status" value="1"/>
</dbReference>
<accession>A0A1D3CTF1</accession>
<protein>
    <submittedName>
        <fullName evidence="8">2Fe-2S iron-sulfur cluster binding domain-containing protein</fullName>
    </submittedName>
</protein>
<evidence type="ECO:0000256" key="2">
    <source>
        <dbReference type="ARBA" id="ARBA00022714"/>
    </source>
</evidence>
<dbReference type="Pfam" id="PF00111">
    <property type="entry name" value="Fer2"/>
    <property type="match status" value="1"/>
</dbReference>
<dbReference type="AlphaFoldDB" id="A0A1D3CTF1"/>
<evidence type="ECO:0000256" key="5">
    <source>
        <dbReference type="ARBA" id="ARBA00023014"/>
    </source>
</evidence>
<evidence type="ECO:0000259" key="7">
    <source>
        <dbReference type="Pfam" id="PF00111"/>
    </source>
</evidence>
<comment type="caution">
    <text evidence="8">The sequence shown here is derived from an EMBL/GenBank/DDBJ whole genome shotgun (WGS) entry which is preliminary data.</text>
</comment>
<dbReference type="InterPro" id="IPR001041">
    <property type="entry name" value="2Fe-2S_ferredoxin-type"/>
</dbReference>
<organism evidence="8 9">
    <name type="scientific">Cyclospora cayetanensis</name>
    <dbReference type="NCBI Taxonomy" id="88456"/>
    <lineage>
        <taxon>Eukaryota</taxon>
        <taxon>Sar</taxon>
        <taxon>Alveolata</taxon>
        <taxon>Apicomplexa</taxon>
        <taxon>Conoidasida</taxon>
        <taxon>Coccidia</taxon>
        <taxon>Eucoccidiorida</taxon>
        <taxon>Eimeriorina</taxon>
        <taxon>Eimeriidae</taxon>
        <taxon>Cyclospora</taxon>
    </lineage>
</organism>
<dbReference type="GO" id="GO:0051537">
    <property type="term" value="F:2 iron, 2 sulfur cluster binding"/>
    <property type="evidence" value="ECO:0007669"/>
    <property type="project" value="UniProtKB-KW"/>
</dbReference>
<dbReference type="SUPFAM" id="SSF54292">
    <property type="entry name" value="2Fe-2S ferredoxin-like"/>
    <property type="match status" value="1"/>
</dbReference>
<dbReference type="Proteomes" id="UP000095192">
    <property type="component" value="Unassembled WGS sequence"/>
</dbReference>
<keyword evidence="9" id="KW-1185">Reference proteome</keyword>
<evidence type="ECO:0000256" key="1">
    <source>
        <dbReference type="ARBA" id="ARBA00010914"/>
    </source>
</evidence>
<keyword evidence="2" id="KW-0001">2Fe-2S</keyword>
<comment type="similarity">
    <text evidence="1">Belongs to the adrenodoxin/putidaredoxin family.</text>
</comment>
<dbReference type="GO" id="GO:0046872">
    <property type="term" value="F:metal ion binding"/>
    <property type="evidence" value="ECO:0007669"/>
    <property type="project" value="UniProtKB-KW"/>
</dbReference>
<dbReference type="InterPro" id="IPR036010">
    <property type="entry name" value="2Fe-2S_ferredoxin-like_sf"/>
</dbReference>
<evidence type="ECO:0000313" key="8">
    <source>
        <dbReference type="EMBL" id="OEH74458.1"/>
    </source>
</evidence>
<dbReference type="InterPro" id="IPR001055">
    <property type="entry name" value="Adrenodoxin-like"/>
</dbReference>
<comment type="cofactor">
    <cofactor evidence="6">
        <name>[2Fe-2S] cluster</name>
        <dbReference type="ChEBI" id="CHEBI:190135"/>
    </cofactor>
</comment>
<dbReference type="InterPro" id="IPR012675">
    <property type="entry name" value="Beta-grasp_dom_sf"/>
</dbReference>
<reference evidence="8 9" key="1">
    <citation type="journal article" date="2016" name="BMC Genomics">
        <title>Comparative genomics reveals Cyclospora cayetanensis possesses coccidia-like metabolism and invasion components but unique surface antigens.</title>
        <authorList>
            <person name="Liu S."/>
            <person name="Wang L."/>
            <person name="Zheng H."/>
            <person name="Xu Z."/>
            <person name="Roellig D.M."/>
            <person name="Li N."/>
            <person name="Frace M.A."/>
            <person name="Tang K."/>
            <person name="Arrowood M.J."/>
            <person name="Moss D.M."/>
            <person name="Zhang L."/>
            <person name="Feng Y."/>
            <person name="Xiao L."/>
        </authorList>
    </citation>
    <scope>NUCLEOTIDE SEQUENCE [LARGE SCALE GENOMIC DNA]</scope>
    <source>
        <strain evidence="8 9">CHN_HEN01</strain>
    </source>
</reference>
<dbReference type="GO" id="GO:0140647">
    <property type="term" value="P:P450-containing electron transport chain"/>
    <property type="evidence" value="ECO:0007669"/>
    <property type="project" value="InterPro"/>
</dbReference>
<keyword evidence="5" id="KW-0411">Iron-sulfur</keyword>
<name>A0A1D3CTF1_9EIME</name>
<proteinExistence type="inferred from homology"/>
<evidence type="ECO:0000313" key="9">
    <source>
        <dbReference type="Proteomes" id="UP000095192"/>
    </source>
</evidence>
<keyword evidence="4" id="KW-0408">Iron</keyword>
<dbReference type="PANTHER" id="PTHR23426">
    <property type="entry name" value="FERREDOXIN/ADRENODOXIN"/>
    <property type="match status" value="1"/>
</dbReference>
<dbReference type="InParanoid" id="A0A1D3CTF1"/>
<gene>
    <name evidence="8" type="ORF">cyc_00318</name>
</gene>
<dbReference type="CDD" id="cd00207">
    <property type="entry name" value="fer2"/>
    <property type="match status" value="1"/>
</dbReference>
<evidence type="ECO:0000256" key="4">
    <source>
        <dbReference type="ARBA" id="ARBA00023004"/>
    </source>
</evidence>
<dbReference type="GO" id="GO:0009055">
    <property type="term" value="F:electron transfer activity"/>
    <property type="evidence" value="ECO:0007669"/>
    <property type="project" value="TreeGrafter"/>
</dbReference>
<dbReference type="VEuPathDB" id="ToxoDB:cyc_00318"/>